<name>A0A1J5QUA1_9ZZZZ</name>
<evidence type="ECO:0008006" key="2">
    <source>
        <dbReference type="Google" id="ProtNLM"/>
    </source>
</evidence>
<accession>A0A1J5QUA1</accession>
<comment type="caution">
    <text evidence="1">The sequence shown here is derived from an EMBL/GenBank/DDBJ whole genome shotgun (WGS) entry which is preliminary data.</text>
</comment>
<dbReference type="SUPFAM" id="SSF53335">
    <property type="entry name" value="S-adenosyl-L-methionine-dependent methyltransferases"/>
    <property type="match status" value="1"/>
</dbReference>
<dbReference type="InterPro" id="IPR029063">
    <property type="entry name" value="SAM-dependent_MTases_sf"/>
</dbReference>
<reference evidence="1" key="1">
    <citation type="submission" date="2016-10" db="EMBL/GenBank/DDBJ databases">
        <title>Sequence of Gallionella enrichment culture.</title>
        <authorList>
            <person name="Poehlein A."/>
            <person name="Muehling M."/>
            <person name="Daniel R."/>
        </authorList>
    </citation>
    <scope>NUCLEOTIDE SEQUENCE</scope>
</reference>
<organism evidence="1">
    <name type="scientific">mine drainage metagenome</name>
    <dbReference type="NCBI Taxonomy" id="410659"/>
    <lineage>
        <taxon>unclassified sequences</taxon>
        <taxon>metagenomes</taxon>
        <taxon>ecological metagenomes</taxon>
    </lineage>
</organism>
<proteinExistence type="predicted"/>
<dbReference type="AlphaFoldDB" id="A0A1J5QUA1"/>
<dbReference type="EMBL" id="MLJW01001207">
    <property type="protein sequence ID" value="OIQ79477.1"/>
    <property type="molecule type" value="Genomic_DNA"/>
</dbReference>
<gene>
    <name evidence="1" type="ORF">GALL_387870</name>
</gene>
<protein>
    <recommendedName>
        <fullName evidence="2">Methylase</fullName>
    </recommendedName>
</protein>
<evidence type="ECO:0000313" key="1">
    <source>
        <dbReference type="EMBL" id="OIQ79477.1"/>
    </source>
</evidence>
<sequence>MDSPIIVDLGYGASPITTLELSQRIRRVAERTQIIGLEIDRERVASAKSFEDENVKFREGGFELAQVRRPILVRAFNVLRQYQESEVGDAWFEMLKHLHPSGAIIDGTCDELGRLATWIEITKAGPQSLTLSARLTELKEPGDIAERLPKALIHHNVSGNAIYEFFQDLQRSWQSVAGIGVFGPRQRWQATVGQMRERWPIISPRNRDRLGEITVEWNAIAS</sequence>